<evidence type="ECO:0000313" key="2">
    <source>
        <dbReference type="Proteomes" id="UP000807159"/>
    </source>
</evidence>
<gene>
    <name evidence="1" type="ORF">H0E87_029947</name>
</gene>
<dbReference type="AlphaFoldDB" id="A0A8T2WQ77"/>
<proteinExistence type="predicted"/>
<reference evidence="1" key="1">
    <citation type="journal article" date="2021" name="J. Hered.">
        <title>Genome Assembly of Salicaceae Populus deltoides (Eastern Cottonwood) I-69 Based on Nanopore Sequencing and Hi-C Technologies.</title>
        <authorList>
            <person name="Bai S."/>
            <person name="Wu H."/>
            <person name="Zhang J."/>
            <person name="Pan Z."/>
            <person name="Zhao W."/>
            <person name="Li Z."/>
            <person name="Tong C."/>
        </authorList>
    </citation>
    <scope>NUCLEOTIDE SEQUENCE</scope>
    <source>
        <tissue evidence="1">Leaf</tissue>
    </source>
</reference>
<name>A0A8T2WQ77_POPDE</name>
<sequence length="149" mass="15960">MVVAGLKAGGSRCCTIGLSLVKRRCCLAGAASAVFSWNKRSDEVLMEAEDSAISGLLLEAHDAAFLSYRWCRGGAGSNAGAKRDEGCAAVRKSFTTALMEKRKPQFRWREINAATVKWRDCGRTAAATLGGNQQLLALLMSCERDAGEV</sequence>
<keyword evidence="2" id="KW-1185">Reference proteome</keyword>
<dbReference type="EMBL" id="JACEGQ020000018">
    <property type="protein sequence ID" value="KAH8482684.1"/>
    <property type="molecule type" value="Genomic_DNA"/>
</dbReference>
<accession>A0A8T2WQ77</accession>
<organism evidence="1 2">
    <name type="scientific">Populus deltoides</name>
    <name type="common">Eastern poplar</name>
    <name type="synonym">Eastern cottonwood</name>
    <dbReference type="NCBI Taxonomy" id="3696"/>
    <lineage>
        <taxon>Eukaryota</taxon>
        <taxon>Viridiplantae</taxon>
        <taxon>Streptophyta</taxon>
        <taxon>Embryophyta</taxon>
        <taxon>Tracheophyta</taxon>
        <taxon>Spermatophyta</taxon>
        <taxon>Magnoliopsida</taxon>
        <taxon>eudicotyledons</taxon>
        <taxon>Gunneridae</taxon>
        <taxon>Pentapetalae</taxon>
        <taxon>rosids</taxon>
        <taxon>fabids</taxon>
        <taxon>Malpighiales</taxon>
        <taxon>Salicaceae</taxon>
        <taxon>Saliceae</taxon>
        <taxon>Populus</taxon>
    </lineage>
</organism>
<evidence type="ECO:0000313" key="1">
    <source>
        <dbReference type="EMBL" id="KAH8482684.1"/>
    </source>
</evidence>
<dbReference type="Proteomes" id="UP000807159">
    <property type="component" value="Chromosome 18"/>
</dbReference>
<protein>
    <submittedName>
        <fullName evidence="1">Uncharacterized protein</fullName>
    </submittedName>
</protein>
<comment type="caution">
    <text evidence="1">The sequence shown here is derived from an EMBL/GenBank/DDBJ whole genome shotgun (WGS) entry which is preliminary data.</text>
</comment>